<evidence type="ECO:0000313" key="6">
    <source>
        <dbReference type="Proteomes" id="UP001499938"/>
    </source>
</evidence>
<sequence length="295" mass="31681">MSEPPDPAEDTRAILHPARMAEYVRLERFPVPTATDGIFDWAWSVSWNLPPGERLAQDVLSLPAVNLSVGNGPPPGRTPPPGPYAVLPRVVGVARRRTTRVLIGSGWNVAIKTTVGGFGALAPVPVSRWTDKEVPMGTVLALDDSALAERMAAATSGGDRAGILLQAVEPFVAQADPARMRAAREVTAIAEAAERHPQLRLAEELAAYAGLSVRTLQRLFAEYAGISPAWMLRRLRLIEAAERVARGEEVRWAEVAAELGYSDQAHLSRDFTAAIGSTPTRYAAAQRPTGTSPLT</sequence>
<evidence type="ECO:0000256" key="2">
    <source>
        <dbReference type="ARBA" id="ARBA00023125"/>
    </source>
</evidence>
<name>A0ABP4XPQ8_9MICO</name>
<proteinExistence type="predicted"/>
<evidence type="ECO:0000259" key="4">
    <source>
        <dbReference type="PROSITE" id="PS01124"/>
    </source>
</evidence>
<dbReference type="PANTHER" id="PTHR46796">
    <property type="entry name" value="HTH-TYPE TRANSCRIPTIONAL ACTIVATOR RHAS-RELATED"/>
    <property type="match status" value="1"/>
</dbReference>
<evidence type="ECO:0000256" key="1">
    <source>
        <dbReference type="ARBA" id="ARBA00023015"/>
    </source>
</evidence>
<dbReference type="InterPro" id="IPR009057">
    <property type="entry name" value="Homeodomain-like_sf"/>
</dbReference>
<dbReference type="InterPro" id="IPR050204">
    <property type="entry name" value="AraC_XylS_family_regulators"/>
</dbReference>
<keyword evidence="3" id="KW-0804">Transcription</keyword>
<gene>
    <name evidence="5" type="ORF">GCM10009811_14510</name>
</gene>
<reference evidence="6" key="1">
    <citation type="journal article" date="2019" name="Int. J. Syst. Evol. Microbiol.">
        <title>The Global Catalogue of Microorganisms (GCM) 10K type strain sequencing project: providing services to taxonomists for standard genome sequencing and annotation.</title>
        <authorList>
            <consortium name="The Broad Institute Genomics Platform"/>
            <consortium name="The Broad Institute Genome Sequencing Center for Infectious Disease"/>
            <person name="Wu L."/>
            <person name="Ma J."/>
        </authorList>
    </citation>
    <scope>NUCLEOTIDE SEQUENCE [LARGE SCALE GENOMIC DNA]</scope>
    <source>
        <strain evidence="6">JCM 15592</strain>
    </source>
</reference>
<dbReference type="InterPro" id="IPR046532">
    <property type="entry name" value="DUF6597"/>
</dbReference>
<dbReference type="Proteomes" id="UP001499938">
    <property type="component" value="Unassembled WGS sequence"/>
</dbReference>
<evidence type="ECO:0000313" key="5">
    <source>
        <dbReference type="EMBL" id="GAA1790668.1"/>
    </source>
</evidence>
<dbReference type="PROSITE" id="PS01124">
    <property type="entry name" value="HTH_ARAC_FAMILY_2"/>
    <property type="match status" value="1"/>
</dbReference>
<dbReference type="EMBL" id="BAAAPO010000023">
    <property type="protein sequence ID" value="GAA1790668.1"/>
    <property type="molecule type" value="Genomic_DNA"/>
</dbReference>
<dbReference type="Pfam" id="PF12833">
    <property type="entry name" value="HTH_18"/>
    <property type="match status" value="1"/>
</dbReference>
<organism evidence="5 6">
    <name type="scientific">Nostocoides veronense</name>
    <dbReference type="NCBI Taxonomy" id="330836"/>
    <lineage>
        <taxon>Bacteria</taxon>
        <taxon>Bacillati</taxon>
        <taxon>Actinomycetota</taxon>
        <taxon>Actinomycetes</taxon>
        <taxon>Micrococcales</taxon>
        <taxon>Intrasporangiaceae</taxon>
        <taxon>Nostocoides</taxon>
    </lineage>
</organism>
<keyword evidence="2" id="KW-0238">DNA-binding</keyword>
<keyword evidence="1" id="KW-0805">Transcription regulation</keyword>
<comment type="caution">
    <text evidence="5">The sequence shown here is derived from an EMBL/GenBank/DDBJ whole genome shotgun (WGS) entry which is preliminary data.</text>
</comment>
<dbReference type="SUPFAM" id="SSF46689">
    <property type="entry name" value="Homeodomain-like"/>
    <property type="match status" value="1"/>
</dbReference>
<feature type="domain" description="HTH araC/xylS-type" evidence="4">
    <location>
        <begin position="184"/>
        <end position="285"/>
    </location>
</feature>
<keyword evidence="6" id="KW-1185">Reference proteome</keyword>
<protein>
    <submittedName>
        <fullName evidence="5">Helix-turn-helix domain-containing protein</fullName>
    </submittedName>
</protein>
<evidence type="ECO:0000256" key="3">
    <source>
        <dbReference type="ARBA" id="ARBA00023163"/>
    </source>
</evidence>
<dbReference type="Pfam" id="PF20240">
    <property type="entry name" value="DUF6597"/>
    <property type="match status" value="1"/>
</dbReference>
<dbReference type="InterPro" id="IPR018060">
    <property type="entry name" value="HTH_AraC"/>
</dbReference>
<dbReference type="SMART" id="SM00342">
    <property type="entry name" value="HTH_ARAC"/>
    <property type="match status" value="1"/>
</dbReference>
<accession>A0ABP4XPQ8</accession>
<dbReference type="RefSeq" id="WP_344083007.1">
    <property type="nucleotide sequence ID" value="NZ_BAAAPO010000023.1"/>
</dbReference>
<dbReference type="Gene3D" id="1.10.10.60">
    <property type="entry name" value="Homeodomain-like"/>
    <property type="match status" value="1"/>
</dbReference>